<reference evidence="2" key="1">
    <citation type="submission" date="2016-10" db="EMBL/GenBank/DDBJ databases">
        <authorList>
            <person name="Varghese N."/>
            <person name="Submissions S."/>
        </authorList>
    </citation>
    <scope>NUCLEOTIDE SEQUENCE [LARGE SCALE GENOMIC DNA]</scope>
    <source>
        <strain evidence="2">DSM 11578</strain>
    </source>
</reference>
<dbReference type="OrthoDB" id="561214at2"/>
<accession>A0A1I3WX50</accession>
<evidence type="ECO:0008006" key="3">
    <source>
        <dbReference type="Google" id="ProtNLM"/>
    </source>
</evidence>
<evidence type="ECO:0000313" key="2">
    <source>
        <dbReference type="Proteomes" id="UP000198924"/>
    </source>
</evidence>
<dbReference type="RefSeq" id="WP_091712195.1">
    <property type="nucleotide sequence ID" value="NZ_FOSH01000005.1"/>
</dbReference>
<evidence type="ECO:0000313" key="1">
    <source>
        <dbReference type="EMBL" id="SFK11527.1"/>
    </source>
</evidence>
<proteinExistence type="predicted"/>
<dbReference type="EMBL" id="FOSH01000005">
    <property type="protein sequence ID" value="SFK11527.1"/>
    <property type="molecule type" value="Genomic_DNA"/>
</dbReference>
<gene>
    <name evidence="1" type="ORF">SAMN04488079_10588</name>
</gene>
<protein>
    <recommendedName>
        <fullName evidence="3">Response regulatory domain-containing protein</fullName>
    </recommendedName>
</protein>
<dbReference type="AlphaFoldDB" id="A0A1I3WX50"/>
<name>A0A1I3WX50_9GAMM</name>
<dbReference type="Proteomes" id="UP000198924">
    <property type="component" value="Unassembled WGS sequence"/>
</dbReference>
<sequence>MINVCLVGSDIKKELALLQSQHNITTNALYEASFEALLDAIEKLKPDVLVISDQTHQLSADELCFYVSLRSTKTKTIIITDKPATYEQLKLSGFTCRGFVAFEQRHAIVRAVRVVHDGEAWIPRKLVTDVLDKLAKEEKQHNLMKN</sequence>
<organism evidence="1 2">
    <name type="scientific">Methylophaga sulfidovorans</name>
    <dbReference type="NCBI Taxonomy" id="45496"/>
    <lineage>
        <taxon>Bacteria</taxon>
        <taxon>Pseudomonadati</taxon>
        <taxon>Pseudomonadota</taxon>
        <taxon>Gammaproteobacteria</taxon>
        <taxon>Thiotrichales</taxon>
        <taxon>Piscirickettsiaceae</taxon>
        <taxon>Methylophaga</taxon>
    </lineage>
</organism>
<keyword evidence="2" id="KW-1185">Reference proteome</keyword>
<dbReference type="STRING" id="45496.SAMN04488079_10588"/>
<dbReference type="Gene3D" id="3.40.50.2300">
    <property type="match status" value="1"/>
</dbReference>